<dbReference type="PROSITE" id="PS52015">
    <property type="entry name" value="TONB_CTD"/>
    <property type="match status" value="1"/>
</dbReference>
<feature type="region of interest" description="Disordered" evidence="10">
    <location>
        <begin position="106"/>
        <end position="141"/>
    </location>
</feature>
<proteinExistence type="inferred from homology"/>
<comment type="subcellular location">
    <subcellularLocation>
        <location evidence="1">Cell inner membrane</location>
        <topology evidence="1">Single-pass membrane protein</topology>
        <orientation evidence="1">Periplasmic side</orientation>
    </subcellularLocation>
</comment>
<evidence type="ECO:0000256" key="4">
    <source>
        <dbReference type="ARBA" id="ARBA00022475"/>
    </source>
</evidence>
<organism evidence="12 13">
    <name type="scientific">Croceicoccus pelagius</name>
    <dbReference type="NCBI Taxonomy" id="1703341"/>
    <lineage>
        <taxon>Bacteria</taxon>
        <taxon>Pseudomonadati</taxon>
        <taxon>Pseudomonadota</taxon>
        <taxon>Alphaproteobacteria</taxon>
        <taxon>Sphingomonadales</taxon>
        <taxon>Erythrobacteraceae</taxon>
        <taxon>Croceicoccus</taxon>
    </lineage>
</organism>
<dbReference type="SUPFAM" id="SSF74653">
    <property type="entry name" value="TolA/TonB C-terminal domain"/>
    <property type="match status" value="1"/>
</dbReference>
<keyword evidence="9" id="KW-0472">Membrane</keyword>
<evidence type="ECO:0000256" key="9">
    <source>
        <dbReference type="ARBA" id="ARBA00023136"/>
    </source>
</evidence>
<dbReference type="Proteomes" id="UP000598997">
    <property type="component" value="Unassembled WGS sequence"/>
</dbReference>
<evidence type="ECO:0000256" key="5">
    <source>
        <dbReference type="ARBA" id="ARBA00022519"/>
    </source>
</evidence>
<name>A0A916Y6N4_9SPHN</name>
<keyword evidence="3" id="KW-0813">Transport</keyword>
<evidence type="ECO:0000256" key="6">
    <source>
        <dbReference type="ARBA" id="ARBA00022692"/>
    </source>
</evidence>
<dbReference type="PANTHER" id="PTHR33446:SF2">
    <property type="entry name" value="PROTEIN TONB"/>
    <property type="match status" value="1"/>
</dbReference>
<dbReference type="AlphaFoldDB" id="A0A916Y6N4"/>
<keyword evidence="4" id="KW-1003">Cell membrane</keyword>
<evidence type="ECO:0000256" key="3">
    <source>
        <dbReference type="ARBA" id="ARBA00022448"/>
    </source>
</evidence>
<dbReference type="RefSeq" id="WP_066765561.1">
    <property type="nucleotide sequence ID" value="NZ_BMIO01000001.1"/>
</dbReference>
<dbReference type="Pfam" id="PF03544">
    <property type="entry name" value="TonB_C"/>
    <property type="match status" value="1"/>
</dbReference>
<dbReference type="NCBIfam" id="TIGR01352">
    <property type="entry name" value="tonB_Cterm"/>
    <property type="match status" value="1"/>
</dbReference>
<accession>A0A916Y6N4</accession>
<evidence type="ECO:0000256" key="2">
    <source>
        <dbReference type="ARBA" id="ARBA00006555"/>
    </source>
</evidence>
<dbReference type="Gene3D" id="3.30.1150.10">
    <property type="match status" value="1"/>
</dbReference>
<keyword evidence="7" id="KW-0653">Protein transport</keyword>
<dbReference type="InterPro" id="IPR037682">
    <property type="entry name" value="TonB_C"/>
</dbReference>
<dbReference type="GO" id="GO:0031992">
    <property type="term" value="F:energy transducer activity"/>
    <property type="evidence" value="ECO:0007669"/>
    <property type="project" value="TreeGrafter"/>
</dbReference>
<protein>
    <recommendedName>
        <fullName evidence="11">TonB C-terminal domain-containing protein</fullName>
    </recommendedName>
</protein>
<evidence type="ECO:0000256" key="8">
    <source>
        <dbReference type="ARBA" id="ARBA00022989"/>
    </source>
</evidence>
<evidence type="ECO:0000313" key="12">
    <source>
        <dbReference type="EMBL" id="GGD32410.1"/>
    </source>
</evidence>
<feature type="domain" description="TonB C-terminal" evidence="11">
    <location>
        <begin position="132"/>
        <end position="224"/>
    </location>
</feature>
<evidence type="ECO:0000259" key="11">
    <source>
        <dbReference type="PROSITE" id="PS52015"/>
    </source>
</evidence>
<dbReference type="GO" id="GO:0015031">
    <property type="term" value="P:protein transport"/>
    <property type="evidence" value="ECO:0007669"/>
    <property type="project" value="UniProtKB-KW"/>
</dbReference>
<keyword evidence="6" id="KW-0812">Transmembrane</keyword>
<dbReference type="PANTHER" id="PTHR33446">
    <property type="entry name" value="PROTEIN TONB-RELATED"/>
    <property type="match status" value="1"/>
</dbReference>
<comment type="caution">
    <text evidence="12">The sequence shown here is derived from an EMBL/GenBank/DDBJ whole genome shotgun (WGS) entry which is preliminary data.</text>
</comment>
<comment type="similarity">
    <text evidence="2">Belongs to the TonB family.</text>
</comment>
<evidence type="ECO:0000256" key="10">
    <source>
        <dbReference type="SAM" id="MobiDB-lite"/>
    </source>
</evidence>
<dbReference type="GO" id="GO:0098797">
    <property type="term" value="C:plasma membrane protein complex"/>
    <property type="evidence" value="ECO:0007669"/>
    <property type="project" value="TreeGrafter"/>
</dbReference>
<dbReference type="OrthoDB" id="7585155at2"/>
<keyword evidence="5" id="KW-0997">Cell inner membrane</keyword>
<dbReference type="InterPro" id="IPR051045">
    <property type="entry name" value="TonB-dependent_transducer"/>
</dbReference>
<gene>
    <name evidence="12" type="ORF">GCM10010989_03060</name>
</gene>
<dbReference type="EMBL" id="BMIO01000001">
    <property type="protein sequence ID" value="GGD32410.1"/>
    <property type="molecule type" value="Genomic_DNA"/>
</dbReference>
<dbReference type="GO" id="GO:0055085">
    <property type="term" value="P:transmembrane transport"/>
    <property type="evidence" value="ECO:0007669"/>
    <property type="project" value="InterPro"/>
</dbReference>
<keyword evidence="13" id="KW-1185">Reference proteome</keyword>
<dbReference type="InterPro" id="IPR006260">
    <property type="entry name" value="TonB/TolA_C"/>
</dbReference>
<evidence type="ECO:0000256" key="1">
    <source>
        <dbReference type="ARBA" id="ARBA00004383"/>
    </source>
</evidence>
<keyword evidence="8" id="KW-1133">Transmembrane helix</keyword>
<evidence type="ECO:0000313" key="13">
    <source>
        <dbReference type="Proteomes" id="UP000598997"/>
    </source>
</evidence>
<evidence type="ECO:0000256" key="7">
    <source>
        <dbReference type="ARBA" id="ARBA00022927"/>
    </source>
</evidence>
<sequence length="224" mass="24206">MAYSDASHGPNRTRTIATVAIIHAGLGYALLTGFAGGVIDTIKQTTIGTTFIEDEVEIIPLDPIEQPKDDVREVPVPDTRIVPMDSPLDRTSEFVLPKVPVPDTFPTGRSNEIVDLPVEPTQPAPLYKPRAAAPRGNPGSWVTQDDYPSRMIRRGIEGTTDFRLTIDARGRVTDCTVTSSSGAAELDKAACTSLSRRAKFEAARDGNGDAISGTYSSRIVWRLP</sequence>
<reference evidence="12 13" key="1">
    <citation type="journal article" date="2014" name="Int. J. Syst. Evol. Microbiol.">
        <title>Complete genome sequence of Corynebacterium casei LMG S-19264T (=DSM 44701T), isolated from a smear-ripened cheese.</title>
        <authorList>
            <consortium name="US DOE Joint Genome Institute (JGI-PGF)"/>
            <person name="Walter F."/>
            <person name="Albersmeier A."/>
            <person name="Kalinowski J."/>
            <person name="Ruckert C."/>
        </authorList>
    </citation>
    <scope>NUCLEOTIDE SEQUENCE [LARGE SCALE GENOMIC DNA]</scope>
    <source>
        <strain evidence="12 13">CGMCC 1.15358</strain>
    </source>
</reference>